<dbReference type="EMBL" id="GEVL01018756">
    <property type="protein sequence ID" value="JAU58585.1"/>
    <property type="molecule type" value="Transcribed_RNA"/>
</dbReference>
<sequence>MKATRPTATLSHESNRKFKKLPSSGWGHHFLSAQIDVSEMDALAQEIETLKPKVKDMLMFSKSTDSAKKRILLIYMLVSLGVAYHFEDEIEESLKEGFEKIHEMIAGDDDLYTISIIFWVFRTYGYNMSSDVFKRFKGENGKFKESLIGNVNGMVSLYEAAHLRTTTDDILDEALTFTTSNLESLAIAGEILPHVSMRIQNALCMPQRYNAEMVYTKEYISFYEQEEDHNEMLLRFTKINFKFMQLTWIQELKTLTKWWKKQDLASKLPPYFRDRLVECYLFALMIYFEPRFSLGRVSLVKINTVLTIVDDTCDRYGSVSEVAALVDCVERWDPHCVDSLPDYMKTVFKFALNVFEECECAGKSEEGLSYNVQGALEEFKICLRANFCFTKWAHGEVVPTFDEYLEIGGVEVTTYVSIASSFLGLGEMAREQAYEWLKSRPKFVQDQAKRARLMNDMTGFEDDMGRGYVTNAINYYMKQYKVTEEEAFVELQKMDMDLEKTVNEELLKRSKRVPREILKRAVDFVRMVDFTYRNGEEYTHPEGRFKELITSLFVDLIRL</sequence>
<name>A0A1J3GR19_NOCCA</name>
<dbReference type="InterPro" id="IPR001906">
    <property type="entry name" value="Terpene_synth_N"/>
</dbReference>
<dbReference type="GO" id="GO:0010333">
    <property type="term" value="F:terpene synthase activity"/>
    <property type="evidence" value="ECO:0007669"/>
    <property type="project" value="InterPro"/>
</dbReference>
<dbReference type="PANTHER" id="PTHR31225:SF242">
    <property type="entry name" value="TERPENOID SYNTHASE 9"/>
    <property type="match status" value="1"/>
</dbReference>
<dbReference type="SFLD" id="SFLDS00005">
    <property type="entry name" value="Isoprenoid_Synthase_Type_I"/>
    <property type="match status" value="1"/>
</dbReference>
<proteinExistence type="inferred from homology"/>
<dbReference type="InterPro" id="IPR034741">
    <property type="entry name" value="Terpene_cyclase-like_1_C"/>
</dbReference>
<evidence type="ECO:0000256" key="5">
    <source>
        <dbReference type="ARBA" id="ARBA00023211"/>
    </source>
</evidence>
<dbReference type="InterPro" id="IPR008930">
    <property type="entry name" value="Terpenoid_cyclase/PrenylTrfase"/>
</dbReference>
<dbReference type="InterPro" id="IPR050148">
    <property type="entry name" value="Terpene_synthase-like"/>
</dbReference>
<gene>
    <name evidence="10" type="ORF">LE_TR19661_c0_g1_i1_g.62707</name>
</gene>
<dbReference type="Pfam" id="PF03936">
    <property type="entry name" value="Terpene_synth_C"/>
    <property type="match status" value="1"/>
</dbReference>
<dbReference type="SUPFAM" id="SSF48576">
    <property type="entry name" value="Terpenoid synthases"/>
    <property type="match status" value="1"/>
</dbReference>
<dbReference type="FunFam" id="1.10.600.10:FF:000007">
    <property type="entry name" value="Isoprene synthase, chloroplastic"/>
    <property type="match status" value="1"/>
</dbReference>
<keyword evidence="4" id="KW-0460">Magnesium</keyword>
<feature type="domain" description="Terpene synthase metal-binding" evidence="9">
    <location>
        <begin position="260"/>
        <end position="497"/>
    </location>
</feature>
<dbReference type="PANTHER" id="PTHR31225">
    <property type="entry name" value="OS04G0344100 PROTEIN-RELATED"/>
    <property type="match status" value="1"/>
</dbReference>
<comment type="similarity">
    <text evidence="7">Belongs to the terpene synthase family. Tpsa subfamily.</text>
</comment>
<dbReference type="CDD" id="cd00684">
    <property type="entry name" value="Terpene_cyclase_plant_C1"/>
    <property type="match status" value="1"/>
</dbReference>
<evidence type="ECO:0000256" key="1">
    <source>
        <dbReference type="ARBA" id="ARBA00001936"/>
    </source>
</evidence>
<dbReference type="Gene3D" id="1.10.600.10">
    <property type="entry name" value="Farnesyl Diphosphate Synthase"/>
    <property type="match status" value="1"/>
</dbReference>
<accession>A0A1J3GR19</accession>
<evidence type="ECO:0000259" key="8">
    <source>
        <dbReference type="Pfam" id="PF01397"/>
    </source>
</evidence>
<dbReference type="FunFam" id="1.50.10.130:FF:000001">
    <property type="entry name" value="Isoprene synthase, chloroplastic"/>
    <property type="match status" value="1"/>
</dbReference>
<keyword evidence="5" id="KW-0464">Manganese</keyword>
<dbReference type="SFLD" id="SFLDG01019">
    <property type="entry name" value="Terpene_Cyclase_Like_1_C_Termi"/>
    <property type="match status" value="1"/>
</dbReference>
<dbReference type="InterPro" id="IPR005630">
    <property type="entry name" value="Terpene_synthase_metal-bd"/>
</dbReference>
<dbReference type="Gene3D" id="1.50.10.130">
    <property type="entry name" value="Terpene synthase, N-terminal domain"/>
    <property type="match status" value="1"/>
</dbReference>
<evidence type="ECO:0000256" key="6">
    <source>
        <dbReference type="ARBA" id="ARBA00023239"/>
    </source>
</evidence>
<protein>
    <submittedName>
        <fullName evidence="10">Terpenoid synthase 1</fullName>
    </submittedName>
</protein>
<evidence type="ECO:0000256" key="3">
    <source>
        <dbReference type="ARBA" id="ARBA00022723"/>
    </source>
</evidence>
<comment type="cofactor">
    <cofactor evidence="2">
        <name>Mg(2+)</name>
        <dbReference type="ChEBI" id="CHEBI:18420"/>
    </cofactor>
</comment>
<dbReference type="InterPro" id="IPR044814">
    <property type="entry name" value="Terpene_cyclase_plant_C1"/>
</dbReference>
<evidence type="ECO:0000256" key="2">
    <source>
        <dbReference type="ARBA" id="ARBA00001946"/>
    </source>
</evidence>
<dbReference type="SUPFAM" id="SSF48239">
    <property type="entry name" value="Terpenoid cyclases/Protein prenyltransferases"/>
    <property type="match status" value="1"/>
</dbReference>
<dbReference type="InterPro" id="IPR036965">
    <property type="entry name" value="Terpene_synth_N_sf"/>
</dbReference>
<keyword evidence="3" id="KW-0479">Metal-binding</keyword>
<evidence type="ECO:0000256" key="7">
    <source>
        <dbReference type="ARBA" id="ARBA00038405"/>
    </source>
</evidence>
<organism evidence="10">
    <name type="scientific">Noccaea caerulescens</name>
    <name type="common">Alpine penny-cress</name>
    <name type="synonym">Thlaspi caerulescens</name>
    <dbReference type="NCBI Taxonomy" id="107243"/>
    <lineage>
        <taxon>Eukaryota</taxon>
        <taxon>Viridiplantae</taxon>
        <taxon>Streptophyta</taxon>
        <taxon>Embryophyta</taxon>
        <taxon>Tracheophyta</taxon>
        <taxon>Spermatophyta</taxon>
        <taxon>Magnoliopsida</taxon>
        <taxon>eudicotyledons</taxon>
        <taxon>Gunneridae</taxon>
        <taxon>Pentapetalae</taxon>
        <taxon>rosids</taxon>
        <taxon>malvids</taxon>
        <taxon>Brassicales</taxon>
        <taxon>Brassicaceae</taxon>
        <taxon>Coluteocarpeae</taxon>
        <taxon>Noccaea</taxon>
    </lineage>
</organism>
<feature type="domain" description="Terpene synthase N-terminal" evidence="8">
    <location>
        <begin position="26"/>
        <end position="203"/>
    </location>
</feature>
<keyword evidence="6" id="KW-0456">Lyase</keyword>
<evidence type="ECO:0000259" key="9">
    <source>
        <dbReference type="Pfam" id="PF03936"/>
    </source>
</evidence>
<reference evidence="10" key="1">
    <citation type="submission" date="2016-07" db="EMBL/GenBank/DDBJ databases">
        <title>De novo transcriptome assembly of four accessions of the metal hyperaccumulator plant Noccaea caerulescens.</title>
        <authorList>
            <person name="Blande D."/>
            <person name="Halimaa P."/>
            <person name="Tervahauta A.I."/>
            <person name="Aarts M.G."/>
            <person name="Karenlampi S.O."/>
        </authorList>
    </citation>
    <scope>NUCLEOTIDE SEQUENCE</scope>
</reference>
<evidence type="ECO:0000313" key="10">
    <source>
        <dbReference type="EMBL" id="JAU58585.1"/>
    </source>
</evidence>
<dbReference type="AlphaFoldDB" id="A0A1J3GR19"/>
<dbReference type="GO" id="GO:0016102">
    <property type="term" value="P:diterpenoid biosynthetic process"/>
    <property type="evidence" value="ECO:0007669"/>
    <property type="project" value="InterPro"/>
</dbReference>
<dbReference type="InterPro" id="IPR008949">
    <property type="entry name" value="Isoprenoid_synthase_dom_sf"/>
</dbReference>
<dbReference type="GO" id="GO:0000287">
    <property type="term" value="F:magnesium ion binding"/>
    <property type="evidence" value="ECO:0007669"/>
    <property type="project" value="InterPro"/>
</dbReference>
<evidence type="ECO:0000256" key="4">
    <source>
        <dbReference type="ARBA" id="ARBA00022842"/>
    </source>
</evidence>
<comment type="cofactor">
    <cofactor evidence="1">
        <name>Mn(2+)</name>
        <dbReference type="ChEBI" id="CHEBI:29035"/>
    </cofactor>
</comment>
<dbReference type="Pfam" id="PF01397">
    <property type="entry name" value="Terpene_synth"/>
    <property type="match status" value="1"/>
</dbReference>